<keyword evidence="2" id="KW-1185">Reference proteome</keyword>
<protein>
    <submittedName>
        <fullName evidence="1">Uncharacterized protein</fullName>
    </submittedName>
</protein>
<dbReference type="InParanoid" id="A0A2H3DG21"/>
<accession>A0A2H3DG21</accession>
<gene>
    <name evidence="1" type="ORF">ARMGADRAFT_1029989</name>
</gene>
<proteinExistence type="predicted"/>
<evidence type="ECO:0000313" key="1">
    <source>
        <dbReference type="EMBL" id="PBK94171.1"/>
    </source>
</evidence>
<dbReference type="AlphaFoldDB" id="A0A2H3DG21"/>
<dbReference type="EMBL" id="KZ293655">
    <property type="protein sequence ID" value="PBK94171.1"/>
    <property type="molecule type" value="Genomic_DNA"/>
</dbReference>
<evidence type="ECO:0000313" key="2">
    <source>
        <dbReference type="Proteomes" id="UP000217790"/>
    </source>
</evidence>
<organism evidence="1 2">
    <name type="scientific">Armillaria gallica</name>
    <name type="common">Bulbous honey fungus</name>
    <name type="synonym">Armillaria bulbosa</name>
    <dbReference type="NCBI Taxonomy" id="47427"/>
    <lineage>
        <taxon>Eukaryota</taxon>
        <taxon>Fungi</taxon>
        <taxon>Dikarya</taxon>
        <taxon>Basidiomycota</taxon>
        <taxon>Agaricomycotina</taxon>
        <taxon>Agaricomycetes</taxon>
        <taxon>Agaricomycetidae</taxon>
        <taxon>Agaricales</taxon>
        <taxon>Marasmiineae</taxon>
        <taxon>Physalacriaceae</taxon>
        <taxon>Armillaria</taxon>
    </lineage>
</organism>
<sequence length="167" mass="18446">MASLPPSSRAPSLDHRVFPPTTPHILTLPLYSFCATAPAIFSGIVREYDLMIIVVWFYDGNDHVQTRSSFTDMLICSHQISDSESIGTPISGTSARTLIERHPASKLSPQDSLSEIHAGLWPTDNDDRVEKLAYLNLALFYAVPGQLLQTIIEPALWASKLCGIKHD</sequence>
<name>A0A2H3DG21_ARMGA</name>
<dbReference type="Proteomes" id="UP000217790">
    <property type="component" value="Unassembled WGS sequence"/>
</dbReference>
<reference evidence="2" key="1">
    <citation type="journal article" date="2017" name="Nat. Ecol. Evol.">
        <title>Genome expansion and lineage-specific genetic innovations in the forest pathogenic fungi Armillaria.</title>
        <authorList>
            <person name="Sipos G."/>
            <person name="Prasanna A.N."/>
            <person name="Walter M.C."/>
            <person name="O'Connor E."/>
            <person name="Balint B."/>
            <person name="Krizsan K."/>
            <person name="Kiss B."/>
            <person name="Hess J."/>
            <person name="Varga T."/>
            <person name="Slot J."/>
            <person name="Riley R."/>
            <person name="Boka B."/>
            <person name="Rigling D."/>
            <person name="Barry K."/>
            <person name="Lee J."/>
            <person name="Mihaltcheva S."/>
            <person name="LaButti K."/>
            <person name="Lipzen A."/>
            <person name="Waldron R."/>
            <person name="Moloney N.M."/>
            <person name="Sperisen C."/>
            <person name="Kredics L."/>
            <person name="Vagvoelgyi C."/>
            <person name="Patrignani A."/>
            <person name="Fitzpatrick D."/>
            <person name="Nagy I."/>
            <person name="Doyle S."/>
            <person name="Anderson J.B."/>
            <person name="Grigoriev I.V."/>
            <person name="Gueldener U."/>
            <person name="Muensterkoetter M."/>
            <person name="Nagy L.G."/>
        </authorList>
    </citation>
    <scope>NUCLEOTIDE SEQUENCE [LARGE SCALE GENOMIC DNA]</scope>
    <source>
        <strain evidence="2">Ar21-2</strain>
    </source>
</reference>